<proteinExistence type="predicted"/>
<keyword evidence="3" id="KW-1185">Reference proteome</keyword>
<dbReference type="Proteomes" id="UP000323000">
    <property type="component" value="Chromosome 6"/>
</dbReference>
<dbReference type="InterPro" id="IPR049306">
    <property type="entry name" value="GLV1-2"/>
</dbReference>
<reference evidence="3" key="1">
    <citation type="journal article" date="2019" name="Gigascience">
        <title>De novo genome assembly of the endangered Acer yangbiense, a plant species with extremely small populations endemic to Yunnan Province, China.</title>
        <authorList>
            <person name="Yang J."/>
            <person name="Wariss H.M."/>
            <person name="Tao L."/>
            <person name="Zhang R."/>
            <person name="Yun Q."/>
            <person name="Hollingsworth P."/>
            <person name="Dao Z."/>
            <person name="Luo G."/>
            <person name="Guo H."/>
            <person name="Ma Y."/>
            <person name="Sun W."/>
        </authorList>
    </citation>
    <scope>NUCLEOTIDE SEQUENCE [LARGE SCALE GENOMIC DNA]</scope>
    <source>
        <strain evidence="3">cv. Malutang</strain>
    </source>
</reference>
<dbReference type="EMBL" id="VAHF01000006">
    <property type="protein sequence ID" value="TXG60474.1"/>
    <property type="molecule type" value="Genomic_DNA"/>
</dbReference>
<organism evidence="2 3">
    <name type="scientific">Acer yangbiense</name>
    <dbReference type="NCBI Taxonomy" id="1000413"/>
    <lineage>
        <taxon>Eukaryota</taxon>
        <taxon>Viridiplantae</taxon>
        <taxon>Streptophyta</taxon>
        <taxon>Embryophyta</taxon>
        <taxon>Tracheophyta</taxon>
        <taxon>Spermatophyta</taxon>
        <taxon>Magnoliopsida</taxon>
        <taxon>eudicotyledons</taxon>
        <taxon>Gunneridae</taxon>
        <taxon>Pentapetalae</taxon>
        <taxon>rosids</taxon>
        <taxon>malvids</taxon>
        <taxon>Sapindales</taxon>
        <taxon>Sapindaceae</taxon>
        <taxon>Hippocastanoideae</taxon>
        <taxon>Acereae</taxon>
        <taxon>Acer</taxon>
    </lineage>
</organism>
<evidence type="ECO:0000313" key="2">
    <source>
        <dbReference type="EMBL" id="TXG60474.1"/>
    </source>
</evidence>
<feature type="signal peptide" evidence="1">
    <location>
        <begin position="1"/>
        <end position="26"/>
    </location>
</feature>
<name>A0A5C7HUL0_9ROSI</name>
<feature type="chain" id="PRO_5022773335" evidence="1">
    <location>
        <begin position="27"/>
        <end position="87"/>
    </location>
</feature>
<gene>
    <name evidence="2" type="ORF">EZV62_015047</name>
</gene>
<evidence type="ECO:0000313" key="3">
    <source>
        <dbReference type="Proteomes" id="UP000323000"/>
    </source>
</evidence>
<accession>A0A5C7HUL0</accession>
<dbReference type="Pfam" id="PF21529">
    <property type="entry name" value="GLV1-2"/>
    <property type="match status" value="1"/>
</dbReference>
<keyword evidence="1" id="KW-0732">Signal</keyword>
<protein>
    <submittedName>
        <fullName evidence="2">Uncharacterized protein</fullName>
    </submittedName>
</protein>
<comment type="caution">
    <text evidence="2">The sequence shown here is derived from an EMBL/GenBank/DDBJ whole genome shotgun (WGS) entry which is preliminary data.</text>
</comment>
<dbReference type="AlphaFoldDB" id="A0A5C7HUL0"/>
<dbReference type="OrthoDB" id="1625577at2759"/>
<evidence type="ECO:0000256" key="1">
    <source>
        <dbReference type="SAM" id="SignalP"/>
    </source>
</evidence>
<sequence length="87" mass="9589">MARVPCKHLLLVAFLLLCFFISLSHGARSLGVTSVGVDDQKMKGQDVLDHHQVVKPTEEKGGVAENIDEDLVSVDYTPARRKPPIHN</sequence>